<evidence type="ECO:0000256" key="2">
    <source>
        <dbReference type="SAM" id="Phobius"/>
    </source>
</evidence>
<keyword evidence="4" id="KW-1185">Reference proteome</keyword>
<accession>A0A9N9JLQ2</accession>
<feature type="compositionally biased region" description="Polar residues" evidence="1">
    <location>
        <begin position="87"/>
        <end position="101"/>
    </location>
</feature>
<feature type="region of interest" description="Disordered" evidence="1">
    <location>
        <begin position="87"/>
        <end position="108"/>
    </location>
</feature>
<protein>
    <submittedName>
        <fullName evidence="3">2700_t:CDS:1</fullName>
    </submittedName>
</protein>
<name>A0A9N9JLQ2_9GLOM</name>
<gene>
    <name evidence="3" type="ORF">RFULGI_LOCUS16146</name>
</gene>
<organism evidence="3 4">
    <name type="scientific">Racocetra fulgida</name>
    <dbReference type="NCBI Taxonomy" id="60492"/>
    <lineage>
        <taxon>Eukaryota</taxon>
        <taxon>Fungi</taxon>
        <taxon>Fungi incertae sedis</taxon>
        <taxon>Mucoromycota</taxon>
        <taxon>Glomeromycotina</taxon>
        <taxon>Glomeromycetes</taxon>
        <taxon>Diversisporales</taxon>
        <taxon>Gigasporaceae</taxon>
        <taxon>Racocetra</taxon>
    </lineage>
</organism>
<dbReference type="Proteomes" id="UP000789396">
    <property type="component" value="Unassembled WGS sequence"/>
</dbReference>
<evidence type="ECO:0000313" key="3">
    <source>
        <dbReference type="EMBL" id="CAG8784850.1"/>
    </source>
</evidence>
<keyword evidence="2" id="KW-0812">Transmembrane</keyword>
<keyword evidence="2" id="KW-0472">Membrane</keyword>
<evidence type="ECO:0000256" key="1">
    <source>
        <dbReference type="SAM" id="MobiDB-lite"/>
    </source>
</evidence>
<evidence type="ECO:0000313" key="4">
    <source>
        <dbReference type="Proteomes" id="UP000789396"/>
    </source>
</evidence>
<feature type="non-terminal residue" evidence="3">
    <location>
        <position position="1"/>
    </location>
</feature>
<dbReference type="EMBL" id="CAJVPZ010055712">
    <property type="protein sequence ID" value="CAG8784850.1"/>
    <property type="molecule type" value="Genomic_DNA"/>
</dbReference>
<reference evidence="3" key="1">
    <citation type="submission" date="2021-06" db="EMBL/GenBank/DDBJ databases">
        <authorList>
            <person name="Kallberg Y."/>
            <person name="Tangrot J."/>
            <person name="Rosling A."/>
        </authorList>
    </citation>
    <scope>NUCLEOTIDE SEQUENCE</scope>
    <source>
        <strain evidence="3">IN212</strain>
    </source>
</reference>
<proteinExistence type="predicted"/>
<dbReference type="OrthoDB" id="10310791at2759"/>
<dbReference type="AlphaFoldDB" id="A0A9N9JLQ2"/>
<feature type="transmembrane region" description="Helical" evidence="2">
    <location>
        <begin position="51"/>
        <end position="77"/>
    </location>
</feature>
<keyword evidence="2" id="KW-1133">Transmembrane helix</keyword>
<comment type="caution">
    <text evidence="3">The sequence shown here is derived from an EMBL/GenBank/DDBJ whole genome shotgun (WGS) entry which is preliminary data.</text>
</comment>
<sequence length="108" mass="11778">SQGNFPTNTLRIYNVSNISKGIPSVTSFVPSAISATPSKQDDPSKPNDQSFFTWVIVGSVIGGFVGGIAFTLMIWFLRKRLVNNASKQNESLEDSSNVVNESNHKDND</sequence>